<feature type="region of interest" description="Disordered" evidence="1">
    <location>
        <begin position="171"/>
        <end position="195"/>
    </location>
</feature>
<accession>A0A6A6AWQ5</accession>
<dbReference type="PANTHER" id="PTHR35394">
    <property type="entry name" value="DUF3176 DOMAIN-CONTAINING PROTEIN"/>
    <property type="match status" value="1"/>
</dbReference>
<keyword evidence="2" id="KW-0812">Transmembrane</keyword>
<keyword evidence="2" id="KW-0472">Membrane</keyword>
<evidence type="ECO:0000313" key="3">
    <source>
        <dbReference type="EMBL" id="KAF2135415.1"/>
    </source>
</evidence>
<name>A0A6A6AWQ5_9PEZI</name>
<evidence type="ECO:0000313" key="4">
    <source>
        <dbReference type="Proteomes" id="UP000799438"/>
    </source>
</evidence>
<dbReference type="RefSeq" id="XP_033391133.1">
    <property type="nucleotide sequence ID" value="XM_033545154.1"/>
</dbReference>
<feature type="transmembrane region" description="Helical" evidence="2">
    <location>
        <begin position="219"/>
        <end position="242"/>
    </location>
</feature>
<sequence>MLSNTRYSHLHRSYLTIFQTINSPAWYAYNQTTHPLIEASECAFWYCIKAYEIAVHNGLQHQQTVATLHQALENHSTLSEHENLVFEPDPAVFNIHDSKYFSLAERAGKPISTYLKRAFNGSFNSSSASTATNYVLYSSDIMSALREQTNISKVVSNVALSMTNHIRTASPISSLNDSKNNDGQPSFKPIYGAPNTPDNHRYNGKAYSSEPFYVVRWKWLILPISLVLLTPICLLAATWSSWTHKVPVRGNSPLAVMQCVIPEDLKEELAAARTRSTMHKRAKRSEVRLVECENGMWAFERSSVDKE</sequence>
<proteinExistence type="predicted"/>
<reference evidence="3" key="1">
    <citation type="journal article" date="2020" name="Stud. Mycol.">
        <title>101 Dothideomycetes genomes: a test case for predicting lifestyles and emergence of pathogens.</title>
        <authorList>
            <person name="Haridas S."/>
            <person name="Albert R."/>
            <person name="Binder M."/>
            <person name="Bloem J."/>
            <person name="Labutti K."/>
            <person name="Salamov A."/>
            <person name="Andreopoulos B."/>
            <person name="Baker S."/>
            <person name="Barry K."/>
            <person name="Bills G."/>
            <person name="Bluhm B."/>
            <person name="Cannon C."/>
            <person name="Castanera R."/>
            <person name="Culley D."/>
            <person name="Daum C."/>
            <person name="Ezra D."/>
            <person name="Gonzalez J."/>
            <person name="Henrissat B."/>
            <person name="Kuo A."/>
            <person name="Liang C."/>
            <person name="Lipzen A."/>
            <person name="Lutzoni F."/>
            <person name="Magnuson J."/>
            <person name="Mondo S."/>
            <person name="Nolan M."/>
            <person name="Ohm R."/>
            <person name="Pangilinan J."/>
            <person name="Park H.-J."/>
            <person name="Ramirez L."/>
            <person name="Alfaro M."/>
            <person name="Sun H."/>
            <person name="Tritt A."/>
            <person name="Yoshinaga Y."/>
            <person name="Zwiers L.-H."/>
            <person name="Turgeon B."/>
            <person name="Goodwin S."/>
            <person name="Spatafora J."/>
            <person name="Crous P."/>
            <person name="Grigoriev I."/>
        </authorList>
    </citation>
    <scope>NUCLEOTIDE SEQUENCE</scope>
    <source>
        <strain evidence="3">CBS 121167</strain>
    </source>
</reference>
<evidence type="ECO:0000256" key="2">
    <source>
        <dbReference type="SAM" id="Phobius"/>
    </source>
</evidence>
<dbReference type="AlphaFoldDB" id="A0A6A6AWQ5"/>
<keyword evidence="2" id="KW-1133">Transmembrane helix</keyword>
<feature type="compositionally biased region" description="Polar residues" evidence="1">
    <location>
        <begin position="171"/>
        <end position="184"/>
    </location>
</feature>
<dbReference type="Proteomes" id="UP000799438">
    <property type="component" value="Unassembled WGS sequence"/>
</dbReference>
<dbReference type="EMBL" id="ML995588">
    <property type="protein sequence ID" value="KAF2135415.1"/>
    <property type="molecule type" value="Genomic_DNA"/>
</dbReference>
<keyword evidence="4" id="KW-1185">Reference proteome</keyword>
<dbReference type="GeneID" id="54302652"/>
<organism evidence="3 4">
    <name type="scientific">Aplosporella prunicola CBS 121167</name>
    <dbReference type="NCBI Taxonomy" id="1176127"/>
    <lineage>
        <taxon>Eukaryota</taxon>
        <taxon>Fungi</taxon>
        <taxon>Dikarya</taxon>
        <taxon>Ascomycota</taxon>
        <taxon>Pezizomycotina</taxon>
        <taxon>Dothideomycetes</taxon>
        <taxon>Dothideomycetes incertae sedis</taxon>
        <taxon>Botryosphaeriales</taxon>
        <taxon>Aplosporellaceae</taxon>
        <taxon>Aplosporella</taxon>
    </lineage>
</organism>
<protein>
    <submittedName>
        <fullName evidence="3">Uncharacterized protein</fullName>
    </submittedName>
</protein>
<gene>
    <name evidence="3" type="ORF">K452DRAFT_332589</name>
</gene>
<dbReference type="OrthoDB" id="5376804at2759"/>
<evidence type="ECO:0000256" key="1">
    <source>
        <dbReference type="SAM" id="MobiDB-lite"/>
    </source>
</evidence>
<dbReference type="PANTHER" id="PTHR35394:SF5">
    <property type="entry name" value="DUF3176 DOMAIN-CONTAINING PROTEIN"/>
    <property type="match status" value="1"/>
</dbReference>